<feature type="transmembrane region" description="Helical" evidence="1">
    <location>
        <begin position="49"/>
        <end position="71"/>
    </location>
</feature>
<protein>
    <submittedName>
        <fullName evidence="3">Uncharacterized protein</fullName>
    </submittedName>
</protein>
<feature type="transmembrane region" description="Helical" evidence="1">
    <location>
        <begin position="100"/>
        <end position="120"/>
    </location>
</feature>
<keyword evidence="2" id="KW-0732">Signal</keyword>
<accession>A0A7C1JYP7</accession>
<evidence type="ECO:0000256" key="2">
    <source>
        <dbReference type="SAM" id="SignalP"/>
    </source>
</evidence>
<keyword evidence="1" id="KW-1133">Transmembrane helix</keyword>
<feature type="signal peptide" evidence="2">
    <location>
        <begin position="1"/>
        <end position="33"/>
    </location>
</feature>
<dbReference type="AlphaFoldDB" id="A0A7C1JYP7"/>
<sequence>MANQYIARWGWGRPIFGWAAALSALLAPLTVQAAPLAQEAAASPALGPLLLALFAIAFAIERMVELVWNYLEWILLNTGRLHAADIKSSGYVKFKSGTSVLLGAIVGVGFASLFSLHFFAALQPLALGFIGPLPANWDVVLSGIIAGVLAKPIHDIIGVFAGLKNFLDGAAVHQREAAGAAMADGVLKLAQSDAQSMIEVPGVGPTRLPEVYETEESTSSKEADSSPTDRYIEILHNRTSM</sequence>
<evidence type="ECO:0000256" key="1">
    <source>
        <dbReference type="SAM" id="Phobius"/>
    </source>
</evidence>
<feature type="chain" id="PRO_5027802631" evidence="2">
    <location>
        <begin position="34"/>
        <end position="241"/>
    </location>
</feature>
<keyword evidence="1" id="KW-0472">Membrane</keyword>
<comment type="caution">
    <text evidence="3">The sequence shown here is derived from an EMBL/GenBank/DDBJ whole genome shotgun (WGS) entry which is preliminary data.</text>
</comment>
<name>A0A7C1JYP7_9CHLR</name>
<keyword evidence="1" id="KW-0812">Transmembrane</keyword>
<gene>
    <name evidence="3" type="ORF">ENQ20_18380</name>
</gene>
<evidence type="ECO:0000313" key="3">
    <source>
        <dbReference type="EMBL" id="HDX33428.1"/>
    </source>
</evidence>
<proteinExistence type="predicted"/>
<reference evidence="3" key="1">
    <citation type="journal article" date="2020" name="mSystems">
        <title>Genome- and Community-Level Interaction Insights into Carbon Utilization and Element Cycling Functions of Hydrothermarchaeota in Hydrothermal Sediment.</title>
        <authorList>
            <person name="Zhou Z."/>
            <person name="Liu Y."/>
            <person name="Xu W."/>
            <person name="Pan J."/>
            <person name="Luo Z.H."/>
            <person name="Li M."/>
        </authorList>
    </citation>
    <scope>NUCLEOTIDE SEQUENCE [LARGE SCALE GENOMIC DNA]</scope>
    <source>
        <strain evidence="3">SpSt-289</strain>
    </source>
</reference>
<dbReference type="EMBL" id="DSMG01000192">
    <property type="protein sequence ID" value="HDX33428.1"/>
    <property type="molecule type" value="Genomic_DNA"/>
</dbReference>
<organism evidence="3">
    <name type="scientific">Caldilinea aerophila</name>
    <dbReference type="NCBI Taxonomy" id="133453"/>
    <lineage>
        <taxon>Bacteria</taxon>
        <taxon>Bacillati</taxon>
        <taxon>Chloroflexota</taxon>
        <taxon>Caldilineae</taxon>
        <taxon>Caldilineales</taxon>
        <taxon>Caldilineaceae</taxon>
        <taxon>Caldilinea</taxon>
    </lineage>
</organism>